<feature type="compositionally biased region" description="Low complexity" evidence="2">
    <location>
        <begin position="26"/>
        <end position="52"/>
    </location>
</feature>
<feature type="region of interest" description="Disordered" evidence="2">
    <location>
        <begin position="573"/>
        <end position="615"/>
    </location>
</feature>
<feature type="domain" description="AMP-dependent synthetase/ligase" evidence="3">
    <location>
        <begin position="89"/>
        <end position="434"/>
    </location>
</feature>
<dbReference type="SUPFAM" id="SSF56801">
    <property type="entry name" value="Acetyl-CoA synthetase-like"/>
    <property type="match status" value="1"/>
</dbReference>
<evidence type="ECO:0000259" key="3">
    <source>
        <dbReference type="Pfam" id="PF00501"/>
    </source>
</evidence>
<dbReference type="Gene3D" id="3.30.300.30">
    <property type="match status" value="1"/>
</dbReference>
<dbReference type="InterPro" id="IPR042099">
    <property type="entry name" value="ANL_N_sf"/>
</dbReference>
<dbReference type="GO" id="GO:0044550">
    <property type="term" value="P:secondary metabolite biosynthetic process"/>
    <property type="evidence" value="ECO:0007669"/>
    <property type="project" value="TreeGrafter"/>
</dbReference>
<feature type="compositionally biased region" description="Polar residues" evidence="2">
    <location>
        <begin position="602"/>
        <end position="615"/>
    </location>
</feature>
<dbReference type="NCBIfam" id="TIGR01733">
    <property type="entry name" value="AA-adenyl-dom"/>
    <property type="match status" value="1"/>
</dbReference>
<name>A0A165JFD8_9BASI</name>
<dbReference type="GO" id="GO:0043041">
    <property type="term" value="P:amino acid activation for nonribosomal peptide biosynthetic process"/>
    <property type="evidence" value="ECO:0007669"/>
    <property type="project" value="TreeGrafter"/>
</dbReference>
<dbReference type="PANTHER" id="PTHR45527:SF1">
    <property type="entry name" value="FATTY ACID SYNTHASE"/>
    <property type="match status" value="1"/>
</dbReference>
<dbReference type="InterPro" id="IPR020845">
    <property type="entry name" value="AMP-binding_CS"/>
</dbReference>
<dbReference type="InParanoid" id="A0A165JFD8"/>
<sequence>MATATMTTTTFSSSFTLAPPPSLTLPTLTGSLLPPSQPCAPSCSSPSTPRSRINPHSLSSLPAADQALFEQYGLGAQRPVPQPFVHRAFEAHAAKQPQAIAVEHTSKAERITYSELEVRANRLARRLRAAGVRPGKRVVVLCRRSISYVLAILATLKAGGQYVPLDAQSITDEMLAHVLGDCQPQVVLCMAEYAERAPLVTEEVMGRKMVVEDVVREDEERQADSTRVRDLSRVDDGIYVIYTSGTTGMPKGVDVRHRGVGNVISGHPGNVGMKPGMRVAQLLNIAFDMCAWEVLASLYNGCTLCLRGDRYADWVAVLRTVDIVISTPSILLRHDPAAYPQIKHVIVGGEPCPQSLADNWAKHTQFNNCCGPTEISIANTVQPHTPGYPLSIGTPMPNTNVYVLGRDPTDLAPARIGEIGCMWVGGVGVSRGYLNLPEKTAERLRPDPFVRWDGRSPRPMMFNTNDLGRWRPDGQLDHCGRADDQVKIRGFRIELDGVASAMTSCPSVRTAVALKVGDQLWGFYAPADVAHADVRKATATVLPDYAVPTQWLALDKLPLTPRGKVDKHLLRGMARPEMPTSTSLPDLRAAKEGRVEAPLGSPTLSDSSQESAASR</sequence>
<dbReference type="EMBL" id="KV423920">
    <property type="protein sequence ID" value="KZT61769.1"/>
    <property type="molecule type" value="Genomic_DNA"/>
</dbReference>
<dbReference type="OrthoDB" id="416786at2759"/>
<evidence type="ECO:0000313" key="5">
    <source>
        <dbReference type="Proteomes" id="UP000076842"/>
    </source>
</evidence>
<dbReference type="InterPro" id="IPR010071">
    <property type="entry name" value="AA_adenyl_dom"/>
</dbReference>
<evidence type="ECO:0000313" key="4">
    <source>
        <dbReference type="EMBL" id="KZT61769.1"/>
    </source>
</evidence>
<dbReference type="STRING" id="1353952.A0A165JFD8"/>
<dbReference type="GO" id="GO:0031177">
    <property type="term" value="F:phosphopantetheine binding"/>
    <property type="evidence" value="ECO:0007669"/>
    <property type="project" value="TreeGrafter"/>
</dbReference>
<dbReference type="PANTHER" id="PTHR45527">
    <property type="entry name" value="NONRIBOSOMAL PEPTIDE SYNTHETASE"/>
    <property type="match status" value="1"/>
</dbReference>
<organism evidence="4 5">
    <name type="scientific">Calocera cornea HHB12733</name>
    <dbReference type="NCBI Taxonomy" id="1353952"/>
    <lineage>
        <taxon>Eukaryota</taxon>
        <taxon>Fungi</taxon>
        <taxon>Dikarya</taxon>
        <taxon>Basidiomycota</taxon>
        <taxon>Agaricomycotina</taxon>
        <taxon>Dacrymycetes</taxon>
        <taxon>Dacrymycetales</taxon>
        <taxon>Dacrymycetaceae</taxon>
        <taxon>Calocera</taxon>
    </lineage>
</organism>
<dbReference type="InterPro" id="IPR045851">
    <property type="entry name" value="AMP-bd_C_sf"/>
</dbReference>
<keyword evidence="1" id="KW-0511">Multifunctional enzyme</keyword>
<reference evidence="4 5" key="1">
    <citation type="journal article" date="2016" name="Mol. Biol. Evol.">
        <title>Comparative Genomics of Early-Diverging Mushroom-Forming Fungi Provides Insights into the Origins of Lignocellulose Decay Capabilities.</title>
        <authorList>
            <person name="Nagy L.G."/>
            <person name="Riley R."/>
            <person name="Tritt A."/>
            <person name="Adam C."/>
            <person name="Daum C."/>
            <person name="Floudas D."/>
            <person name="Sun H."/>
            <person name="Yadav J.S."/>
            <person name="Pangilinan J."/>
            <person name="Larsson K.H."/>
            <person name="Matsuura K."/>
            <person name="Barry K."/>
            <person name="Labutti K."/>
            <person name="Kuo R."/>
            <person name="Ohm R.A."/>
            <person name="Bhattacharya S.S."/>
            <person name="Shirouzu T."/>
            <person name="Yoshinaga Y."/>
            <person name="Martin F.M."/>
            <person name="Grigoriev I.V."/>
            <person name="Hibbett D.S."/>
        </authorList>
    </citation>
    <scope>NUCLEOTIDE SEQUENCE [LARGE SCALE GENOMIC DNA]</scope>
    <source>
        <strain evidence="4 5">HHB12733</strain>
    </source>
</reference>
<dbReference type="InterPro" id="IPR000873">
    <property type="entry name" value="AMP-dep_synth/lig_dom"/>
</dbReference>
<dbReference type="Gene3D" id="3.40.50.12780">
    <property type="entry name" value="N-terminal domain of ligase-like"/>
    <property type="match status" value="1"/>
</dbReference>
<evidence type="ECO:0000256" key="2">
    <source>
        <dbReference type="SAM" id="MobiDB-lite"/>
    </source>
</evidence>
<proteinExistence type="predicted"/>
<dbReference type="GO" id="GO:0005737">
    <property type="term" value="C:cytoplasm"/>
    <property type="evidence" value="ECO:0007669"/>
    <property type="project" value="TreeGrafter"/>
</dbReference>
<dbReference type="Proteomes" id="UP000076842">
    <property type="component" value="Unassembled WGS sequence"/>
</dbReference>
<accession>A0A165JFD8</accession>
<feature type="region of interest" description="Disordered" evidence="2">
    <location>
        <begin position="26"/>
        <end position="57"/>
    </location>
</feature>
<protein>
    <submittedName>
        <fullName evidence="4">Putative nonribosomal peptide synthetase</fullName>
    </submittedName>
</protein>
<dbReference type="AlphaFoldDB" id="A0A165JFD8"/>
<keyword evidence="5" id="KW-1185">Reference proteome</keyword>
<dbReference type="Pfam" id="PF00501">
    <property type="entry name" value="AMP-binding"/>
    <property type="match status" value="1"/>
</dbReference>
<gene>
    <name evidence="4" type="ORF">CALCODRAFT_490670</name>
</gene>
<evidence type="ECO:0000256" key="1">
    <source>
        <dbReference type="ARBA" id="ARBA00023268"/>
    </source>
</evidence>
<dbReference type="PROSITE" id="PS00455">
    <property type="entry name" value="AMP_BINDING"/>
    <property type="match status" value="1"/>
</dbReference>